<feature type="active site" evidence="3">
    <location>
        <position position="246"/>
    </location>
</feature>
<dbReference type="EMBL" id="JAANBB010000646">
    <property type="protein sequence ID" value="KAF7537167.1"/>
    <property type="molecule type" value="Genomic_DNA"/>
</dbReference>
<dbReference type="PROSITE" id="PS01174">
    <property type="entry name" value="LIPASE_GDXG_SER"/>
    <property type="match status" value="1"/>
</dbReference>
<evidence type="ECO:0000256" key="2">
    <source>
        <dbReference type="ARBA" id="ARBA00022801"/>
    </source>
</evidence>
<comment type="caution">
    <text evidence="5">The sequence shown here is derived from an EMBL/GenBank/DDBJ whole genome shotgun (WGS) entry which is preliminary data.</text>
</comment>
<protein>
    <recommendedName>
        <fullName evidence="4">Alpha/beta hydrolase fold-3 domain-containing protein</fullName>
    </recommendedName>
</protein>
<dbReference type="AlphaFoldDB" id="A0A9P5H102"/>
<dbReference type="Gene3D" id="3.40.50.1820">
    <property type="entry name" value="alpha/beta hydrolase"/>
    <property type="match status" value="1"/>
</dbReference>
<dbReference type="Pfam" id="PF07859">
    <property type="entry name" value="Abhydrolase_3"/>
    <property type="match status" value="1"/>
</dbReference>
<evidence type="ECO:0000256" key="3">
    <source>
        <dbReference type="PROSITE-ProRule" id="PRU10038"/>
    </source>
</evidence>
<dbReference type="InterPro" id="IPR013094">
    <property type="entry name" value="AB_hydrolase_3"/>
</dbReference>
<accession>A0A9P5H102</accession>
<dbReference type="GO" id="GO:0016787">
    <property type="term" value="F:hydrolase activity"/>
    <property type="evidence" value="ECO:0007669"/>
    <property type="project" value="UniProtKB-KW"/>
</dbReference>
<feature type="domain" description="Alpha/beta hydrolase fold-3" evidence="4">
    <location>
        <begin position="165"/>
        <end position="300"/>
    </location>
</feature>
<dbReference type="InterPro" id="IPR029058">
    <property type="entry name" value="AB_hydrolase_fold"/>
</dbReference>
<evidence type="ECO:0000256" key="1">
    <source>
        <dbReference type="ARBA" id="ARBA00010515"/>
    </source>
</evidence>
<evidence type="ECO:0000259" key="4">
    <source>
        <dbReference type="Pfam" id="PF07859"/>
    </source>
</evidence>
<dbReference type="InterPro" id="IPR002168">
    <property type="entry name" value="Lipase_GDXG_HIS_AS"/>
</dbReference>
<evidence type="ECO:0000313" key="5">
    <source>
        <dbReference type="EMBL" id="KAF7537167.1"/>
    </source>
</evidence>
<gene>
    <name evidence="5" type="ORF">G7Z17_g12912</name>
</gene>
<name>A0A9P5H102_9HYPO</name>
<dbReference type="PROSITE" id="PS01173">
    <property type="entry name" value="LIPASE_GDXG_HIS"/>
    <property type="match status" value="1"/>
</dbReference>
<keyword evidence="2" id="KW-0378">Hydrolase</keyword>
<dbReference type="Proteomes" id="UP000722485">
    <property type="component" value="Unassembled WGS sequence"/>
</dbReference>
<proteinExistence type="inferred from homology"/>
<organism evidence="5 6">
    <name type="scientific">Cylindrodendrum hubeiense</name>
    <dbReference type="NCBI Taxonomy" id="595255"/>
    <lineage>
        <taxon>Eukaryota</taxon>
        <taxon>Fungi</taxon>
        <taxon>Dikarya</taxon>
        <taxon>Ascomycota</taxon>
        <taxon>Pezizomycotina</taxon>
        <taxon>Sordariomycetes</taxon>
        <taxon>Hypocreomycetidae</taxon>
        <taxon>Hypocreales</taxon>
        <taxon>Nectriaceae</taxon>
        <taxon>Cylindrodendrum</taxon>
    </lineage>
</organism>
<dbReference type="InterPro" id="IPR033140">
    <property type="entry name" value="Lipase_GDXG_put_SER_AS"/>
</dbReference>
<comment type="similarity">
    <text evidence="1">Belongs to the 'GDXG' lipolytic enzyme family.</text>
</comment>
<dbReference type="OrthoDB" id="5354320at2759"/>
<dbReference type="PANTHER" id="PTHR48081:SF25">
    <property type="entry name" value="PUTATIVE (AFU_ORTHOLOGUE AFUA_3G11560)-RELATED"/>
    <property type="match status" value="1"/>
</dbReference>
<reference evidence="5" key="1">
    <citation type="submission" date="2020-03" db="EMBL/GenBank/DDBJ databases">
        <title>Draft Genome Sequence of Cylindrodendrum hubeiense.</title>
        <authorList>
            <person name="Buettner E."/>
            <person name="Kellner H."/>
        </authorList>
    </citation>
    <scope>NUCLEOTIDE SEQUENCE</scope>
    <source>
        <strain evidence="5">IHI 201604</strain>
    </source>
</reference>
<dbReference type="InterPro" id="IPR050300">
    <property type="entry name" value="GDXG_lipolytic_enzyme"/>
</dbReference>
<dbReference type="SUPFAM" id="SSF53474">
    <property type="entry name" value="alpha/beta-Hydrolases"/>
    <property type="match status" value="1"/>
</dbReference>
<sequence>MKITAATLKAAWASLPLLPLVARVALLHILQLSDAAEYLDLRSSLLVAVFRAMLVTSKPRSISDIQKFTTRDSGPQGSIWVSRYAAPPPPETGIRDALIDTVERLAGPRHSKSHRPPVPVPDLVDVEAEWTGYRAGAARNEPLPSMSERERYHGMMRECTTPTTILYLHGGAYYLCDPSTHRPTTKKLAKLTGGRCYSVRYRLAPQHPFPSALLDAFVSYFALLYPPPDAYHDPVQPEHLVIAGDSAGGNLALALLQLLMELRNQDAPILWHGELRQVPLPAGVAVNSPWLDMTQSAPTWEMGTPTPYDFLPKPETSTSPTRCCRTRWRRW</sequence>
<dbReference type="PANTHER" id="PTHR48081">
    <property type="entry name" value="AB HYDROLASE SUPERFAMILY PROTEIN C4A8.06C"/>
    <property type="match status" value="1"/>
</dbReference>
<evidence type="ECO:0000313" key="6">
    <source>
        <dbReference type="Proteomes" id="UP000722485"/>
    </source>
</evidence>
<keyword evidence="6" id="KW-1185">Reference proteome</keyword>